<dbReference type="InterPro" id="IPR002347">
    <property type="entry name" value="SDR_fam"/>
</dbReference>
<dbReference type="SUPFAM" id="SSF51735">
    <property type="entry name" value="NAD(P)-binding Rossmann-fold domains"/>
    <property type="match status" value="1"/>
</dbReference>
<dbReference type="PRINTS" id="PR00080">
    <property type="entry name" value="SDRFAMILY"/>
</dbReference>
<dbReference type="Pfam" id="PF13561">
    <property type="entry name" value="adh_short_C2"/>
    <property type="match status" value="1"/>
</dbReference>
<dbReference type="GO" id="GO:0016616">
    <property type="term" value="F:oxidoreductase activity, acting on the CH-OH group of donors, NAD or NADP as acceptor"/>
    <property type="evidence" value="ECO:0007669"/>
    <property type="project" value="TreeGrafter"/>
</dbReference>
<dbReference type="GeneID" id="80348316"/>
<evidence type="ECO:0000313" key="3">
    <source>
        <dbReference type="EMBL" id="BCK56033.1"/>
    </source>
</evidence>
<comment type="similarity">
    <text evidence="1">Belongs to the short-chain dehydrogenases/reductases (SDR) family.</text>
</comment>
<keyword evidence="2" id="KW-0560">Oxidoreductase</keyword>
<accession>A0A7G1KP70</accession>
<dbReference type="KEGG" id="nwl:NWFMUON74_38050"/>
<dbReference type="FunFam" id="3.40.50.720:FF:000084">
    <property type="entry name" value="Short-chain dehydrogenase reductase"/>
    <property type="match status" value="1"/>
</dbReference>
<evidence type="ECO:0000313" key="4">
    <source>
        <dbReference type="Proteomes" id="UP000516173"/>
    </source>
</evidence>
<name>A0A7G1KP70_9NOCA</name>
<dbReference type="PRINTS" id="PR00081">
    <property type="entry name" value="GDHRDH"/>
</dbReference>
<keyword evidence="4" id="KW-1185">Reference proteome</keyword>
<organism evidence="3 4">
    <name type="scientific">Nocardia wallacei</name>
    <dbReference type="NCBI Taxonomy" id="480035"/>
    <lineage>
        <taxon>Bacteria</taxon>
        <taxon>Bacillati</taxon>
        <taxon>Actinomycetota</taxon>
        <taxon>Actinomycetes</taxon>
        <taxon>Mycobacteriales</taxon>
        <taxon>Nocardiaceae</taxon>
        <taxon>Nocardia</taxon>
    </lineage>
</organism>
<evidence type="ECO:0000256" key="1">
    <source>
        <dbReference type="ARBA" id="ARBA00006484"/>
    </source>
</evidence>
<evidence type="ECO:0000256" key="2">
    <source>
        <dbReference type="ARBA" id="ARBA00023002"/>
    </source>
</evidence>
<gene>
    <name evidence="3" type="ORF">NWFMUON74_38050</name>
</gene>
<reference evidence="3 4" key="1">
    <citation type="submission" date="2020-08" db="EMBL/GenBank/DDBJ databases">
        <title>Genome Sequencing of Nocardia wallacei strain FMUON74 and assembly.</title>
        <authorList>
            <person name="Toyokawa M."/>
            <person name="Uesaka K."/>
        </authorList>
    </citation>
    <scope>NUCLEOTIDE SEQUENCE [LARGE SCALE GENOMIC DNA]</scope>
    <source>
        <strain evidence="3 4">FMUON74</strain>
    </source>
</reference>
<sequence>MNEFTGRSAIVTGGARGIGAAVAAALAKEQFGVVIADLLDGEGTELAASLGPHVAFRHLDVTDENDWRTVIADAEALFGPLGVLINNAGILDFGAVDSESPQMFRHVLDVNLYGAWLGMHLAGPALRAAGNGVIVNISSTAGLMGYSGIGAYVASKWGLRGLTKTAALELGPADVRVCSVHPGPIHTPMTAQMDESIAAAQPLPRFGEPEEVAAMVRFIVTEATFSTGVEFVCDGGATTGQVLALPVEQ</sequence>
<dbReference type="InterPro" id="IPR020904">
    <property type="entry name" value="Sc_DH/Rdtase_CS"/>
</dbReference>
<dbReference type="InterPro" id="IPR036291">
    <property type="entry name" value="NAD(P)-bd_dom_sf"/>
</dbReference>
<dbReference type="RefSeq" id="WP_187683184.1">
    <property type="nucleotide sequence ID" value="NZ_AP023396.1"/>
</dbReference>
<dbReference type="Gene3D" id="3.40.50.720">
    <property type="entry name" value="NAD(P)-binding Rossmann-like Domain"/>
    <property type="match status" value="1"/>
</dbReference>
<dbReference type="AlphaFoldDB" id="A0A7G1KP70"/>
<dbReference type="Proteomes" id="UP000516173">
    <property type="component" value="Chromosome"/>
</dbReference>
<proteinExistence type="inferred from homology"/>
<dbReference type="PANTHER" id="PTHR42760:SF133">
    <property type="entry name" value="3-OXOACYL-[ACYL-CARRIER-PROTEIN] REDUCTASE"/>
    <property type="match status" value="1"/>
</dbReference>
<dbReference type="PROSITE" id="PS00061">
    <property type="entry name" value="ADH_SHORT"/>
    <property type="match status" value="1"/>
</dbReference>
<dbReference type="PANTHER" id="PTHR42760">
    <property type="entry name" value="SHORT-CHAIN DEHYDROGENASES/REDUCTASES FAMILY MEMBER"/>
    <property type="match status" value="1"/>
</dbReference>
<protein>
    <submittedName>
        <fullName evidence="3">3-alpha-hydroxysteroid dehydrogenase</fullName>
    </submittedName>
</protein>
<dbReference type="EMBL" id="AP023396">
    <property type="protein sequence ID" value="BCK56033.1"/>
    <property type="molecule type" value="Genomic_DNA"/>
</dbReference>